<keyword evidence="3" id="KW-1185">Reference proteome</keyword>
<feature type="region of interest" description="Disordered" evidence="1">
    <location>
        <begin position="69"/>
        <end position="102"/>
    </location>
</feature>
<gene>
    <name evidence="2" type="ORF">FGO68_gene9935</name>
</gene>
<evidence type="ECO:0000256" key="1">
    <source>
        <dbReference type="SAM" id="MobiDB-lite"/>
    </source>
</evidence>
<reference evidence="2" key="1">
    <citation type="submission" date="2019-06" db="EMBL/GenBank/DDBJ databases">
        <authorList>
            <person name="Zheng W."/>
        </authorList>
    </citation>
    <scope>NUCLEOTIDE SEQUENCE</scope>
    <source>
        <strain evidence="2">QDHG01</strain>
    </source>
</reference>
<feature type="region of interest" description="Disordered" evidence="1">
    <location>
        <begin position="606"/>
        <end position="629"/>
    </location>
</feature>
<dbReference type="Proteomes" id="UP000785679">
    <property type="component" value="Unassembled WGS sequence"/>
</dbReference>
<organism evidence="2 3">
    <name type="scientific">Halteria grandinella</name>
    <dbReference type="NCBI Taxonomy" id="5974"/>
    <lineage>
        <taxon>Eukaryota</taxon>
        <taxon>Sar</taxon>
        <taxon>Alveolata</taxon>
        <taxon>Ciliophora</taxon>
        <taxon>Intramacronucleata</taxon>
        <taxon>Spirotrichea</taxon>
        <taxon>Stichotrichia</taxon>
        <taxon>Sporadotrichida</taxon>
        <taxon>Halteriidae</taxon>
        <taxon>Halteria</taxon>
    </lineage>
</organism>
<sequence length="629" mass="70570">MQSTPQKIKSKMKTNFNILPALKISDQISIEENSTPLKTKLSPFQTLGNIGVAQSYDFAKGNFQLQKTRQQSTIPSDLDINNSSTDDLPGRHSFDKIQSDKNGGKFSMMPTVKFSTNSKMQTQGLSSKLKVKNLEVVSQQSDLAQIGFGIKRSAQFLKGEHVESSKVKGMKPPTKTKKMLILPSNITKAQANGVQGISSVNGNLLSLTKLSLEAYLMIKRFNQENQENTIRSFHNELKYALSLVVAFKDLVDFIYGLLRLRSISDLDKDIRLSLHRYFNCEQTMVLTITTPHSLEEHTRIQGQTSRSRVFNLTYGQLGAVVSSVIKDGRVAQEAQCGTSGKSEFAQLMKDVLNISIDDYSAFPIVIGGVCHFVIVLCNRRTYDKELLAGQQLTIDEMRLVQFVATAFQSVATQIRAVEQVTAGEGKFRQLVKAQKFLSRCSTMERALEIFWMRGLQELFPGWIYHYKIYLANPELCGDEVQMQQVYPEVERLEYYNAKVLGVIGESAVQRKEIIISTKNPTSDKYFLNSNTDLPFIPGYAILTFPIIESEDVKLQTPNGVLQGVVQIQMSETNYSFFKSIVTFKEVLLQLFEAFAIRLGQLQRAGQGPLPKVKASTAEIDESKSEQLSD</sequence>
<dbReference type="EMBL" id="RRYP01002622">
    <property type="protein sequence ID" value="TNV84577.1"/>
    <property type="molecule type" value="Genomic_DNA"/>
</dbReference>
<feature type="compositionally biased region" description="Basic and acidic residues" evidence="1">
    <location>
        <begin position="88"/>
        <end position="102"/>
    </location>
</feature>
<comment type="caution">
    <text evidence="2">The sequence shown here is derived from an EMBL/GenBank/DDBJ whole genome shotgun (WGS) entry which is preliminary data.</text>
</comment>
<name>A0A8J8NYK4_HALGN</name>
<evidence type="ECO:0000313" key="2">
    <source>
        <dbReference type="EMBL" id="TNV84577.1"/>
    </source>
</evidence>
<protein>
    <recommendedName>
        <fullName evidence="4">GAF domain-containing protein</fullName>
    </recommendedName>
</protein>
<evidence type="ECO:0008006" key="4">
    <source>
        <dbReference type="Google" id="ProtNLM"/>
    </source>
</evidence>
<dbReference type="AlphaFoldDB" id="A0A8J8NYK4"/>
<feature type="compositionally biased region" description="Basic and acidic residues" evidence="1">
    <location>
        <begin position="620"/>
        <end position="629"/>
    </location>
</feature>
<feature type="compositionally biased region" description="Polar residues" evidence="1">
    <location>
        <begin position="69"/>
        <end position="86"/>
    </location>
</feature>
<proteinExistence type="predicted"/>
<accession>A0A8J8NYK4</accession>
<evidence type="ECO:0000313" key="3">
    <source>
        <dbReference type="Proteomes" id="UP000785679"/>
    </source>
</evidence>